<gene>
    <name evidence="5" type="ORF">GLYMA_08G346600</name>
</gene>
<dbReference type="AlphaFoldDB" id="A0A0R0IWP6"/>
<dbReference type="Gramene" id="KRH46620">
    <property type="protein sequence ID" value="KRH46620"/>
    <property type="gene ID" value="GLYMA_08G346600"/>
</dbReference>
<comment type="similarity">
    <text evidence="1">Belongs to the metallothionein superfamily. Type 15 family.</text>
</comment>
<keyword evidence="7" id="KW-1185">Reference proteome</keyword>
<dbReference type="EMBL" id="CM000841">
    <property type="protein sequence ID" value="KRH46620.1"/>
    <property type="molecule type" value="Genomic_DNA"/>
</dbReference>
<dbReference type="InterPro" id="IPR000316">
    <property type="entry name" value="Metallthion_15"/>
</dbReference>
<evidence type="ECO:0000256" key="3">
    <source>
        <dbReference type="ARBA" id="ARBA00022851"/>
    </source>
</evidence>
<evidence type="ECO:0000313" key="7">
    <source>
        <dbReference type="Proteomes" id="UP000008827"/>
    </source>
</evidence>
<dbReference type="ExpressionAtlas" id="A0A0R0IWP6">
    <property type="expression patterns" value="baseline and differential"/>
</dbReference>
<evidence type="ECO:0000313" key="5">
    <source>
        <dbReference type="EMBL" id="KRH46620.1"/>
    </source>
</evidence>
<dbReference type="Proteomes" id="UP000008827">
    <property type="component" value="Chromosome 8"/>
</dbReference>
<reference evidence="6" key="2">
    <citation type="submission" date="2018-02" db="UniProtKB">
        <authorList>
            <consortium name="EnsemblPlants"/>
        </authorList>
    </citation>
    <scope>IDENTIFICATION</scope>
    <source>
        <strain evidence="6">Williams 82</strain>
    </source>
</reference>
<feature type="region of interest" description="Disordered" evidence="4">
    <location>
        <begin position="35"/>
        <end position="55"/>
    </location>
</feature>
<protein>
    <recommendedName>
        <fullName evidence="8">Metallothionein-like protein</fullName>
    </recommendedName>
</protein>
<reference evidence="5 6" key="1">
    <citation type="journal article" date="2010" name="Nature">
        <title>Genome sequence of the palaeopolyploid soybean.</title>
        <authorList>
            <person name="Schmutz J."/>
            <person name="Cannon S.B."/>
            <person name="Schlueter J."/>
            <person name="Ma J."/>
            <person name="Mitros T."/>
            <person name="Nelson W."/>
            <person name="Hyten D.L."/>
            <person name="Song Q."/>
            <person name="Thelen J.J."/>
            <person name="Cheng J."/>
            <person name="Xu D."/>
            <person name="Hellsten U."/>
            <person name="May G.D."/>
            <person name="Yu Y."/>
            <person name="Sakurai T."/>
            <person name="Umezawa T."/>
            <person name="Bhattacharyya M.K."/>
            <person name="Sandhu D."/>
            <person name="Valliyodan B."/>
            <person name="Lindquist E."/>
            <person name="Peto M."/>
            <person name="Grant D."/>
            <person name="Shu S."/>
            <person name="Goodstein D."/>
            <person name="Barry K."/>
            <person name="Futrell-Griggs M."/>
            <person name="Abernathy B."/>
            <person name="Du J."/>
            <person name="Tian Z."/>
            <person name="Zhu L."/>
            <person name="Gill N."/>
            <person name="Joshi T."/>
            <person name="Libault M."/>
            <person name="Sethuraman A."/>
            <person name="Zhang X.-C."/>
            <person name="Shinozaki K."/>
            <person name="Nguyen H.T."/>
            <person name="Wing R.A."/>
            <person name="Cregan P."/>
            <person name="Specht J."/>
            <person name="Grimwood J."/>
            <person name="Rokhsar D."/>
            <person name="Stacey G."/>
            <person name="Shoemaker R.C."/>
            <person name="Jackson S.A."/>
        </authorList>
    </citation>
    <scope>NUCLEOTIDE SEQUENCE [LARGE SCALE GENOMIC DNA]</scope>
    <source>
        <strain evidence="6">cv. Williams 82</strain>
        <tissue evidence="5">Callus</tissue>
    </source>
</reference>
<dbReference type="Pfam" id="PF02068">
    <property type="entry name" value="Metallothio_PEC"/>
    <property type="match status" value="1"/>
</dbReference>
<keyword evidence="2" id="KW-0479">Metal-binding</keyword>
<accession>A0A0R0IWP6</accession>
<proteinExistence type="inferred from homology"/>
<dbReference type="OrthoDB" id="1929463at2759"/>
<dbReference type="GO" id="GO:0008270">
    <property type="term" value="F:zinc ion binding"/>
    <property type="evidence" value="ECO:0007669"/>
    <property type="project" value="InterPro"/>
</dbReference>
<dbReference type="PANTHER" id="PTHR48198">
    <property type="entry name" value="EC PROTEIN HOMOLOG"/>
    <property type="match status" value="1"/>
</dbReference>
<evidence type="ECO:0000256" key="2">
    <source>
        <dbReference type="ARBA" id="ARBA00022723"/>
    </source>
</evidence>
<reference evidence="5" key="3">
    <citation type="submission" date="2018-07" db="EMBL/GenBank/DDBJ databases">
        <title>WGS assembly of Glycine max.</title>
        <authorList>
            <person name="Schmutz J."/>
            <person name="Cannon S."/>
            <person name="Schlueter J."/>
            <person name="Ma J."/>
            <person name="Mitros T."/>
            <person name="Nelson W."/>
            <person name="Hyten D."/>
            <person name="Song Q."/>
            <person name="Thelen J."/>
            <person name="Cheng J."/>
            <person name="Xu D."/>
            <person name="Hellsten U."/>
            <person name="May G."/>
            <person name="Yu Y."/>
            <person name="Sakurai T."/>
            <person name="Umezawa T."/>
            <person name="Bhattacharyya M."/>
            <person name="Sandhu D."/>
            <person name="Valliyodan B."/>
            <person name="Lindquist E."/>
            <person name="Peto M."/>
            <person name="Grant D."/>
            <person name="Shu S."/>
            <person name="Goodstein D."/>
            <person name="Barry K."/>
            <person name="Futrell-Griggs M."/>
            <person name="Abernathy B."/>
            <person name="Du J."/>
            <person name="Tian Z."/>
            <person name="Zhu L."/>
            <person name="Gill N."/>
            <person name="Joshi T."/>
            <person name="Libault M."/>
            <person name="Sethuraman A."/>
            <person name="Zhang X."/>
            <person name="Shinozaki K."/>
            <person name="Nguyen H."/>
            <person name="Wing R."/>
            <person name="Cregan P."/>
            <person name="Specht J."/>
            <person name="Grimwood J."/>
            <person name="Rokhsar D."/>
            <person name="Stacey G."/>
            <person name="Shoemaker R."/>
            <person name="Jackson S."/>
        </authorList>
    </citation>
    <scope>NUCLEOTIDE SEQUENCE</scope>
    <source>
        <tissue evidence="5">Callus</tissue>
    </source>
</reference>
<keyword evidence="3" id="KW-0480">Metal-thiolate cluster</keyword>
<dbReference type="PANTHER" id="PTHR48198:SF1">
    <property type="entry name" value="METALLOTHIONEIN-LIKE PROTEIN 4A-RELATED"/>
    <property type="match status" value="1"/>
</dbReference>
<name>A0A0R0IWP6_SOYBN</name>
<dbReference type="PRINTS" id="PR00877">
    <property type="entry name" value="MTPLANTPEC"/>
</dbReference>
<dbReference type="EnsemblPlants" id="KRH46620">
    <property type="protein sequence ID" value="KRH46620"/>
    <property type="gene ID" value="GLYMA_08G346600"/>
</dbReference>
<evidence type="ECO:0000313" key="6">
    <source>
        <dbReference type="EnsemblPlants" id="KRH46620"/>
    </source>
</evidence>
<feature type="compositionally biased region" description="Basic and acidic residues" evidence="4">
    <location>
        <begin position="35"/>
        <end position="51"/>
    </location>
</feature>
<sequence>MNCTRSCCHVECEMAFGILSFRYKKATYSEHSRSIFETNSERKRERERKMADTSGGDAVRPVVICDNKCGCTVPCTGGSTCRCTSVGMTTGGGDHVTCSCGEYCGCNPCSCPKTAASGTGCRCGTDCSCASCRT</sequence>
<evidence type="ECO:0000256" key="1">
    <source>
        <dbReference type="ARBA" id="ARBA00005802"/>
    </source>
</evidence>
<dbReference type="SMR" id="A0A0R0IWP6"/>
<evidence type="ECO:0008006" key="8">
    <source>
        <dbReference type="Google" id="ProtNLM"/>
    </source>
</evidence>
<organism evidence="5">
    <name type="scientific">Glycine max</name>
    <name type="common">Soybean</name>
    <name type="synonym">Glycine hispida</name>
    <dbReference type="NCBI Taxonomy" id="3847"/>
    <lineage>
        <taxon>Eukaryota</taxon>
        <taxon>Viridiplantae</taxon>
        <taxon>Streptophyta</taxon>
        <taxon>Embryophyta</taxon>
        <taxon>Tracheophyta</taxon>
        <taxon>Spermatophyta</taxon>
        <taxon>Magnoliopsida</taxon>
        <taxon>eudicotyledons</taxon>
        <taxon>Gunneridae</taxon>
        <taxon>Pentapetalae</taxon>
        <taxon>rosids</taxon>
        <taxon>fabids</taxon>
        <taxon>Fabales</taxon>
        <taxon>Fabaceae</taxon>
        <taxon>Papilionoideae</taxon>
        <taxon>50 kb inversion clade</taxon>
        <taxon>NPAAA clade</taxon>
        <taxon>indigoferoid/millettioid clade</taxon>
        <taxon>Phaseoleae</taxon>
        <taxon>Glycine</taxon>
        <taxon>Glycine subgen. Soja</taxon>
    </lineage>
</organism>
<evidence type="ECO:0000256" key="4">
    <source>
        <dbReference type="SAM" id="MobiDB-lite"/>
    </source>
</evidence>